<comment type="function">
    <text evidence="8 10">Component of the cytochrome b6-f complex, which mediates electron transfer between photosystem II (PSII) and photosystem I (PSI), cyclic electron flow around PSI, and state transitions. PetL is important for photoautotrophic growth as well as for electron transfer efficiency and stability of the cytochrome b6-f complex.</text>
</comment>
<reference evidence="11" key="1">
    <citation type="journal article" date="2014" name="BMC Genomics">
        <title>Six newly sequenced chloroplast genomes from prasinophyte green algae provide insights into the relationships among prasinophyte lineages and the diversity of streamlined genome architecture in picoplanktonic species.</title>
        <authorList>
            <person name="Lemieux C."/>
            <person name="Otis C."/>
            <person name="Turmel M."/>
        </authorList>
    </citation>
    <scope>NUCLEOTIDE SEQUENCE</scope>
</reference>
<proteinExistence type="inferred from homology"/>
<gene>
    <name evidence="10 11" type="primary">petL</name>
</gene>
<dbReference type="Pfam" id="PF05115">
    <property type="entry name" value="PetL"/>
    <property type="match status" value="1"/>
</dbReference>
<evidence type="ECO:0000256" key="10">
    <source>
        <dbReference type="HAMAP-Rule" id="MF_00433"/>
    </source>
</evidence>
<dbReference type="EMBL" id="KJ746601">
    <property type="protein sequence ID" value="AID67764.1"/>
    <property type="molecule type" value="Genomic_DNA"/>
</dbReference>
<geneLocation type="chloroplast" evidence="11"/>
<keyword evidence="6 10" id="KW-0793">Thylakoid</keyword>
<dbReference type="GO" id="GO:0009512">
    <property type="term" value="C:cytochrome b6f complex"/>
    <property type="evidence" value="ECO:0007669"/>
    <property type="project" value="InterPro"/>
</dbReference>
<evidence type="ECO:0000313" key="11">
    <source>
        <dbReference type="EMBL" id="AID67764.1"/>
    </source>
</evidence>
<name>A0A088CKG9_9CHLO</name>
<keyword evidence="10" id="KW-0602">Photosynthesis</keyword>
<evidence type="ECO:0000256" key="7">
    <source>
        <dbReference type="ARBA" id="ARBA00023136"/>
    </source>
</evidence>
<dbReference type="HAMAP" id="MF_00433">
    <property type="entry name" value="Cytb6_f_PetL"/>
    <property type="match status" value="1"/>
</dbReference>
<keyword evidence="2 10" id="KW-0813">Transport</keyword>
<keyword evidence="7 10" id="KW-0472">Membrane</keyword>
<comment type="subunit">
    <text evidence="9 10">The 4 large subunits of the cytochrome b6-f complex are cytochrome b6, subunit IV (17 kDa polypeptide, PetD), cytochrome f and the Rieske protein, while the 4 small subunits are PetG, PetL, PetM and PetN. The complex functions as a dimer.</text>
</comment>
<evidence type="ECO:0000256" key="9">
    <source>
        <dbReference type="ARBA" id="ARBA00025834"/>
    </source>
</evidence>
<sequence>MMAIFGYIGFLGLALVTALAFYLGLTKIKLI</sequence>
<evidence type="ECO:0000256" key="5">
    <source>
        <dbReference type="ARBA" id="ARBA00022989"/>
    </source>
</evidence>
<evidence type="ECO:0000256" key="4">
    <source>
        <dbReference type="ARBA" id="ARBA00022982"/>
    </source>
</evidence>
<keyword evidence="5 10" id="KW-1133">Transmembrane helix</keyword>
<dbReference type="InterPro" id="IPR007802">
    <property type="entry name" value="Cyt_b6/f_cplx_su6"/>
</dbReference>
<keyword evidence="11" id="KW-0150">Chloroplast</keyword>
<evidence type="ECO:0000256" key="1">
    <source>
        <dbReference type="ARBA" id="ARBA00004167"/>
    </source>
</evidence>
<dbReference type="AlphaFoldDB" id="A0A088CKG9"/>
<dbReference type="GO" id="GO:0015979">
    <property type="term" value="P:photosynthesis"/>
    <property type="evidence" value="ECO:0007669"/>
    <property type="project" value="UniProtKB-KW"/>
</dbReference>
<accession>A0A088CKG9</accession>
<evidence type="ECO:0000256" key="3">
    <source>
        <dbReference type="ARBA" id="ARBA00022692"/>
    </source>
</evidence>
<dbReference type="GO" id="GO:0009535">
    <property type="term" value="C:chloroplast thylakoid membrane"/>
    <property type="evidence" value="ECO:0007669"/>
    <property type="project" value="UniProtKB-SubCell"/>
</dbReference>
<keyword evidence="11" id="KW-0934">Plastid</keyword>
<comment type="subcellular location">
    <subcellularLocation>
        <location evidence="1">Membrane</location>
        <topology evidence="1">Single-pass membrane protein</topology>
    </subcellularLocation>
    <subcellularLocation>
        <location evidence="10">Plastid</location>
        <location evidence="10">Chloroplast thylakoid membrane</location>
        <topology evidence="10">Single-pass membrane protein</topology>
    </subcellularLocation>
</comment>
<protein>
    <recommendedName>
        <fullName evidence="10">Cytochrome b6-f complex subunit 6</fullName>
    </recommendedName>
    <alternativeName>
        <fullName evidence="10">Cytochrome b6-f complex subunit PetL</fullName>
    </alternativeName>
    <alternativeName>
        <fullName evidence="10">Cytochrome b6-f complex subunit VI</fullName>
    </alternativeName>
</protein>
<organism evidence="11">
    <name type="scientific">Chloropicon primus</name>
    <dbReference type="NCBI Taxonomy" id="1764295"/>
    <lineage>
        <taxon>Eukaryota</taxon>
        <taxon>Viridiplantae</taxon>
        <taxon>Chlorophyta</taxon>
        <taxon>Chloropicophyceae</taxon>
        <taxon>Chloropicales</taxon>
        <taxon>Chloropicaceae</taxon>
        <taxon>Chloropicon</taxon>
    </lineage>
</organism>
<comment type="similarity">
    <text evidence="10">Belongs to the PetL family.</text>
</comment>
<keyword evidence="3 10" id="KW-0812">Transmembrane</keyword>
<dbReference type="GO" id="GO:0009055">
    <property type="term" value="F:electron transfer activity"/>
    <property type="evidence" value="ECO:0007669"/>
    <property type="project" value="InterPro"/>
</dbReference>
<feature type="transmembrane region" description="Helical" evidence="10">
    <location>
        <begin position="6"/>
        <end position="25"/>
    </location>
</feature>
<keyword evidence="4 10" id="KW-0249">Electron transport</keyword>
<evidence type="ECO:0000256" key="2">
    <source>
        <dbReference type="ARBA" id="ARBA00022448"/>
    </source>
</evidence>
<evidence type="ECO:0000256" key="6">
    <source>
        <dbReference type="ARBA" id="ARBA00023078"/>
    </source>
</evidence>
<evidence type="ECO:0000256" key="8">
    <source>
        <dbReference type="ARBA" id="ARBA00025197"/>
    </source>
</evidence>